<dbReference type="PROSITE" id="PS50109">
    <property type="entry name" value="HIS_KIN"/>
    <property type="match status" value="1"/>
</dbReference>
<dbReference type="PANTHER" id="PTHR43711">
    <property type="entry name" value="TWO-COMPONENT HISTIDINE KINASE"/>
    <property type="match status" value="1"/>
</dbReference>
<evidence type="ECO:0000256" key="8">
    <source>
        <dbReference type="SAM" id="Phobius"/>
    </source>
</evidence>
<feature type="transmembrane region" description="Helical" evidence="8">
    <location>
        <begin position="27"/>
        <end position="46"/>
    </location>
</feature>
<dbReference type="CDD" id="cd00082">
    <property type="entry name" value="HisKA"/>
    <property type="match status" value="1"/>
</dbReference>
<dbReference type="FunFam" id="3.30.565.10:FF:000006">
    <property type="entry name" value="Sensor histidine kinase WalK"/>
    <property type="match status" value="1"/>
</dbReference>
<dbReference type="InterPro" id="IPR003594">
    <property type="entry name" value="HATPase_dom"/>
</dbReference>
<dbReference type="EMBL" id="BSER01000009">
    <property type="protein sequence ID" value="GLJ96212.1"/>
    <property type="molecule type" value="Genomic_DNA"/>
</dbReference>
<proteinExistence type="predicted"/>
<keyword evidence="6 10" id="KW-0418">Kinase</keyword>
<gene>
    <name evidence="10" type="ORF">GCM10017591_22750</name>
</gene>
<feature type="transmembrane region" description="Helical" evidence="8">
    <location>
        <begin position="105"/>
        <end position="133"/>
    </location>
</feature>
<dbReference type="GO" id="GO:0005886">
    <property type="term" value="C:plasma membrane"/>
    <property type="evidence" value="ECO:0007669"/>
    <property type="project" value="UniProtKB-SubCell"/>
</dbReference>
<dbReference type="Gene3D" id="3.30.565.10">
    <property type="entry name" value="Histidine kinase-like ATPase, C-terminal domain"/>
    <property type="match status" value="1"/>
</dbReference>
<evidence type="ECO:0000256" key="1">
    <source>
        <dbReference type="ARBA" id="ARBA00000085"/>
    </source>
</evidence>
<evidence type="ECO:0000313" key="10">
    <source>
        <dbReference type="EMBL" id="GLJ96212.1"/>
    </source>
</evidence>
<dbReference type="InterPro" id="IPR013656">
    <property type="entry name" value="PAS_4"/>
</dbReference>
<keyword evidence="8" id="KW-0812">Transmembrane</keyword>
<sequence>MRMAIPPRATSGGGGDVRERIVASNQLFLCAVVGILFLVGVATGGLPDAATYGWGMLLIVAGGVAALSVPWSRVALGWSAVIPTIDVVAIALLRASDPSAGFPLLWAFPAIWLSSIGRIGLVVSCVGLPGLYWSMLAAGSTPRGTYSVLLLPLLLVAISAASYTVARRHESQRRLLDRQTERFAAAHREALRQEQLVTEVLDVVDFGVIRLSDSGEIILENDALTRFGDIPGFCGRTDDGELLDARLVPVPADRHPLARVRAGESFADVVAWFHRPDGRRTAMSFTGRQLSDHHGAPAGAVLIARDVTVEHDAQQARDDLVASISHELRTPLTSILGYLDLALEGGGLSDEARRQIDTSYRNSERLLGIVTDILAASSRSSASVDTRLRPRAVDVVEVARSAVSGLTPVAQERFVSIGVVRSGFAVAYADPARLRQVLDNLIANAIKFNRDGGTVTVRTSTDGVHTVVEVADTGVGMTPGAAARVFDRFFRAAPEIAGNGLGLSITRDLVNAHGGTIAVASVAGEGTTFTVTLPATEAVQRRELEERAQAELS</sequence>
<keyword evidence="4" id="KW-0597">Phosphoprotein</keyword>
<keyword evidence="8" id="KW-1133">Transmembrane helix</keyword>
<evidence type="ECO:0000256" key="4">
    <source>
        <dbReference type="ARBA" id="ARBA00022553"/>
    </source>
</evidence>
<dbReference type="InterPro" id="IPR005467">
    <property type="entry name" value="His_kinase_dom"/>
</dbReference>
<feature type="domain" description="Histidine kinase" evidence="9">
    <location>
        <begin position="323"/>
        <end position="537"/>
    </location>
</feature>
<dbReference type="Pfam" id="PF02518">
    <property type="entry name" value="HATPase_c"/>
    <property type="match status" value="1"/>
</dbReference>
<dbReference type="Pfam" id="PF00512">
    <property type="entry name" value="HisKA"/>
    <property type="match status" value="1"/>
</dbReference>
<dbReference type="InterPro" id="IPR036097">
    <property type="entry name" value="HisK_dim/P_sf"/>
</dbReference>
<dbReference type="GO" id="GO:0000155">
    <property type="term" value="F:phosphorelay sensor kinase activity"/>
    <property type="evidence" value="ECO:0007669"/>
    <property type="project" value="InterPro"/>
</dbReference>
<evidence type="ECO:0000256" key="2">
    <source>
        <dbReference type="ARBA" id="ARBA00004236"/>
    </source>
</evidence>
<reference evidence="10" key="1">
    <citation type="journal article" date="2014" name="Int. J. Syst. Evol. Microbiol.">
        <title>Complete genome sequence of Corynebacterium casei LMG S-19264T (=DSM 44701T), isolated from a smear-ripened cheese.</title>
        <authorList>
            <consortium name="US DOE Joint Genome Institute (JGI-PGF)"/>
            <person name="Walter F."/>
            <person name="Albersmeier A."/>
            <person name="Kalinowski J."/>
            <person name="Ruckert C."/>
        </authorList>
    </citation>
    <scope>NUCLEOTIDE SEQUENCE</scope>
    <source>
        <strain evidence="10">VKM Ac-1940</strain>
    </source>
</reference>
<comment type="subcellular location">
    <subcellularLocation>
        <location evidence="2">Cell membrane</location>
    </subcellularLocation>
</comment>
<keyword evidence="7" id="KW-0902">Two-component regulatory system</keyword>
<dbReference type="PRINTS" id="PR00344">
    <property type="entry name" value="BCTRLSENSOR"/>
</dbReference>
<dbReference type="Proteomes" id="UP001142291">
    <property type="component" value="Unassembled WGS sequence"/>
</dbReference>
<dbReference type="Pfam" id="PF08448">
    <property type="entry name" value="PAS_4"/>
    <property type="match status" value="1"/>
</dbReference>
<comment type="caution">
    <text evidence="10">The sequence shown here is derived from an EMBL/GenBank/DDBJ whole genome shotgun (WGS) entry which is preliminary data.</text>
</comment>
<dbReference type="EC" id="2.7.13.3" evidence="3"/>
<evidence type="ECO:0000256" key="3">
    <source>
        <dbReference type="ARBA" id="ARBA00012438"/>
    </source>
</evidence>
<evidence type="ECO:0000256" key="5">
    <source>
        <dbReference type="ARBA" id="ARBA00022679"/>
    </source>
</evidence>
<accession>A0A9W6M6T2</accession>
<dbReference type="SUPFAM" id="SSF55785">
    <property type="entry name" value="PYP-like sensor domain (PAS domain)"/>
    <property type="match status" value="1"/>
</dbReference>
<dbReference type="SMART" id="SM00387">
    <property type="entry name" value="HATPase_c"/>
    <property type="match status" value="1"/>
</dbReference>
<keyword evidence="8" id="KW-0472">Membrane</keyword>
<evidence type="ECO:0000256" key="7">
    <source>
        <dbReference type="ARBA" id="ARBA00023012"/>
    </source>
</evidence>
<dbReference type="InterPro" id="IPR036890">
    <property type="entry name" value="HATPase_C_sf"/>
</dbReference>
<evidence type="ECO:0000259" key="9">
    <source>
        <dbReference type="PROSITE" id="PS50109"/>
    </source>
</evidence>
<evidence type="ECO:0000256" key="6">
    <source>
        <dbReference type="ARBA" id="ARBA00022777"/>
    </source>
</evidence>
<feature type="transmembrane region" description="Helical" evidence="8">
    <location>
        <begin position="52"/>
        <end position="69"/>
    </location>
</feature>
<feature type="transmembrane region" description="Helical" evidence="8">
    <location>
        <begin position="76"/>
        <end position="93"/>
    </location>
</feature>
<organism evidence="10 11">
    <name type="scientific">Microbacterium dextranolyticum</name>
    <dbReference type="NCBI Taxonomy" id="36806"/>
    <lineage>
        <taxon>Bacteria</taxon>
        <taxon>Bacillati</taxon>
        <taxon>Actinomycetota</taxon>
        <taxon>Actinomycetes</taxon>
        <taxon>Micrococcales</taxon>
        <taxon>Microbacteriaceae</taxon>
        <taxon>Microbacterium</taxon>
    </lineage>
</organism>
<dbReference type="SUPFAM" id="SSF55874">
    <property type="entry name" value="ATPase domain of HSP90 chaperone/DNA topoisomerase II/histidine kinase"/>
    <property type="match status" value="1"/>
</dbReference>
<dbReference type="InterPro" id="IPR003661">
    <property type="entry name" value="HisK_dim/P_dom"/>
</dbReference>
<dbReference type="InterPro" id="IPR050736">
    <property type="entry name" value="Sensor_HK_Regulatory"/>
</dbReference>
<keyword evidence="5" id="KW-0808">Transferase</keyword>
<dbReference type="PANTHER" id="PTHR43711:SF1">
    <property type="entry name" value="HISTIDINE KINASE 1"/>
    <property type="match status" value="1"/>
</dbReference>
<name>A0A9W6M6T2_9MICO</name>
<dbReference type="InterPro" id="IPR004358">
    <property type="entry name" value="Sig_transdc_His_kin-like_C"/>
</dbReference>
<dbReference type="AlphaFoldDB" id="A0A9W6M6T2"/>
<protein>
    <recommendedName>
        <fullName evidence="3">histidine kinase</fullName>
        <ecNumber evidence="3">2.7.13.3</ecNumber>
    </recommendedName>
</protein>
<dbReference type="Gene3D" id="1.10.287.130">
    <property type="match status" value="1"/>
</dbReference>
<dbReference type="CDD" id="cd00075">
    <property type="entry name" value="HATPase"/>
    <property type="match status" value="1"/>
</dbReference>
<reference evidence="10" key="2">
    <citation type="submission" date="2023-01" db="EMBL/GenBank/DDBJ databases">
        <authorList>
            <person name="Sun Q."/>
            <person name="Evtushenko L."/>
        </authorList>
    </citation>
    <scope>NUCLEOTIDE SEQUENCE</scope>
    <source>
        <strain evidence="10">VKM Ac-1940</strain>
    </source>
</reference>
<evidence type="ECO:0000313" key="11">
    <source>
        <dbReference type="Proteomes" id="UP001142291"/>
    </source>
</evidence>
<dbReference type="Gene3D" id="3.30.450.20">
    <property type="entry name" value="PAS domain"/>
    <property type="match status" value="1"/>
</dbReference>
<keyword evidence="11" id="KW-1185">Reference proteome</keyword>
<dbReference type="SMART" id="SM00388">
    <property type="entry name" value="HisKA"/>
    <property type="match status" value="1"/>
</dbReference>
<dbReference type="SUPFAM" id="SSF47384">
    <property type="entry name" value="Homodimeric domain of signal transducing histidine kinase"/>
    <property type="match status" value="1"/>
</dbReference>
<feature type="transmembrane region" description="Helical" evidence="8">
    <location>
        <begin position="145"/>
        <end position="166"/>
    </location>
</feature>
<dbReference type="InterPro" id="IPR035965">
    <property type="entry name" value="PAS-like_dom_sf"/>
</dbReference>
<comment type="catalytic activity">
    <reaction evidence="1">
        <text>ATP + protein L-histidine = ADP + protein N-phospho-L-histidine.</text>
        <dbReference type="EC" id="2.7.13.3"/>
    </reaction>
</comment>